<dbReference type="InterPro" id="IPR025948">
    <property type="entry name" value="HTH-like_dom"/>
</dbReference>
<reference evidence="2 3" key="1">
    <citation type="journal article" date="2020" name="J. Clin. Microbiol.">
        <title>Assessing the Genetic Diversity of Austrian Corynebacterium diphtheriae Clinical Isolates, 2011-2019.</title>
        <authorList>
            <person name="Schaeffer J."/>
            <person name="Huhulescu S."/>
            <person name="Stoeger A."/>
            <person name="Allerberger F."/>
            <person name="Ruppitsch W."/>
        </authorList>
    </citation>
    <scope>NUCLEOTIDE SEQUENCE [LARGE SCALE GENOMIC DNA]</scope>
    <source>
        <strain evidence="2 3">04-17</strain>
    </source>
</reference>
<feature type="non-terminal residue" evidence="2">
    <location>
        <position position="1"/>
    </location>
</feature>
<sequence>PDKHIDLKEAIVEVFTQTNHRYGYRRIHTQLRQDGWNINHKLVYKPMDKLGLKSKVRAKKKYNSYKGTVSHIAENMLDRCFTPDKPNT</sequence>
<dbReference type="PANTHER" id="PTHR46889">
    <property type="entry name" value="TRANSPOSASE INSF FOR INSERTION SEQUENCE IS3B-RELATED"/>
    <property type="match status" value="1"/>
</dbReference>
<accession>A0ABS0LFR5</accession>
<dbReference type="Proteomes" id="UP000615580">
    <property type="component" value="Unassembled WGS sequence"/>
</dbReference>
<protein>
    <submittedName>
        <fullName evidence="2">Transposase</fullName>
    </submittedName>
</protein>
<feature type="non-terminal residue" evidence="2">
    <location>
        <position position="88"/>
    </location>
</feature>
<name>A0ABS0LFR5_9CORY</name>
<evidence type="ECO:0000313" key="3">
    <source>
        <dbReference type="Proteomes" id="UP000615580"/>
    </source>
</evidence>
<comment type="caution">
    <text evidence="2">The sequence shown here is derived from an EMBL/GenBank/DDBJ whole genome shotgun (WGS) entry which is preliminary data.</text>
</comment>
<dbReference type="RefSeq" id="WP_197690495.1">
    <property type="nucleotide sequence ID" value="NZ_JADQUD010000208.1"/>
</dbReference>
<dbReference type="PANTHER" id="PTHR46889:SF4">
    <property type="entry name" value="TRANSPOSASE INSO FOR INSERTION SEQUENCE ELEMENT IS911B-RELATED"/>
    <property type="match status" value="1"/>
</dbReference>
<gene>
    <name evidence="2" type="ORF">I4J41_13995</name>
</gene>
<evidence type="ECO:0000259" key="1">
    <source>
        <dbReference type="Pfam" id="PF13276"/>
    </source>
</evidence>
<proteinExistence type="predicted"/>
<dbReference type="Pfam" id="PF13276">
    <property type="entry name" value="HTH_21"/>
    <property type="match status" value="1"/>
</dbReference>
<dbReference type="InterPro" id="IPR050900">
    <property type="entry name" value="Transposase_IS3/IS150/IS904"/>
</dbReference>
<feature type="domain" description="HTH-like" evidence="1">
    <location>
        <begin position="7"/>
        <end position="60"/>
    </location>
</feature>
<keyword evidence="3" id="KW-1185">Reference proteome</keyword>
<dbReference type="EMBL" id="JADQUG010000232">
    <property type="protein sequence ID" value="MBG9355535.1"/>
    <property type="molecule type" value="Genomic_DNA"/>
</dbReference>
<organism evidence="2 3">
    <name type="scientific">Corynebacterium belfantii</name>
    <dbReference type="NCBI Taxonomy" id="2014537"/>
    <lineage>
        <taxon>Bacteria</taxon>
        <taxon>Bacillati</taxon>
        <taxon>Actinomycetota</taxon>
        <taxon>Actinomycetes</taxon>
        <taxon>Mycobacteriales</taxon>
        <taxon>Corynebacteriaceae</taxon>
        <taxon>Corynebacterium</taxon>
    </lineage>
</organism>
<evidence type="ECO:0000313" key="2">
    <source>
        <dbReference type="EMBL" id="MBG9355535.1"/>
    </source>
</evidence>